<evidence type="ECO:0000313" key="2">
    <source>
        <dbReference type="Proteomes" id="UP001281761"/>
    </source>
</evidence>
<accession>A0ABQ9YDZ0</accession>
<organism evidence="1 2">
    <name type="scientific">Blattamonas nauphoetae</name>
    <dbReference type="NCBI Taxonomy" id="2049346"/>
    <lineage>
        <taxon>Eukaryota</taxon>
        <taxon>Metamonada</taxon>
        <taxon>Preaxostyla</taxon>
        <taxon>Oxymonadida</taxon>
        <taxon>Blattamonas</taxon>
    </lineage>
</organism>
<reference evidence="1 2" key="1">
    <citation type="journal article" date="2022" name="bioRxiv">
        <title>Genomics of Preaxostyla Flagellates Illuminates Evolutionary Transitions and the Path Towards Mitochondrial Loss.</title>
        <authorList>
            <person name="Novak L.V.F."/>
            <person name="Treitli S.C."/>
            <person name="Pyrih J."/>
            <person name="Halakuc P."/>
            <person name="Pipaliya S.V."/>
            <person name="Vacek V."/>
            <person name="Brzon O."/>
            <person name="Soukal P."/>
            <person name="Eme L."/>
            <person name="Dacks J.B."/>
            <person name="Karnkowska A."/>
            <person name="Elias M."/>
            <person name="Hampl V."/>
        </authorList>
    </citation>
    <scope>NUCLEOTIDE SEQUENCE [LARGE SCALE GENOMIC DNA]</scope>
    <source>
        <strain evidence="1">NAU3</strain>
        <tissue evidence="1">Gut</tissue>
    </source>
</reference>
<name>A0ABQ9YDZ0_9EUKA</name>
<dbReference type="EMBL" id="JARBJD010000013">
    <property type="protein sequence ID" value="KAK2961935.1"/>
    <property type="molecule type" value="Genomic_DNA"/>
</dbReference>
<sequence length="500" mass="54725">MDYLDASCDRKNLITKERNNPPSNGIHILFNLQNASLSVVDVVLDVSSATVNHEVKSAVIDSSTIHVSFCEFFWTDLKTLFVLRSSSPSSQDSSSLTLVWCTLKNSKHHLTAIVEDMRKDSTVGTFDMNMVGTRMANMKVVGADGVCVSQPNHRNDLCSFEGISTMASEMQILKVSSLPEEEKETSSLFSQRMVGCGIWGSNNHLSGTVLRDVNGGGSFLCSNSTFDWCLTTSSERPSILPASPLRINDPSFPTTRRISNVDEPADDPYTGKEYSGENRFNITDIQITFTRCKFTNMKYSTSSWSAESSGGLAICLCSTTSSKRTTLSLVSCKFSKCSVDGSSTVYGGCVFPDFLESSTNTVKACSFADWYPSNDGNANQYGGGIGTYRTTAPLDIKDSHFTLSGGTITTKHGGFFASICNNTASDFVLFVCWRRRKLTNPNTTLDTPQKLAPIDEKMEIEFEDRVTLDVSVFGDAAGWDKPSDSDWEGLVTECELGEAR</sequence>
<comment type="caution">
    <text evidence="1">The sequence shown here is derived from an EMBL/GenBank/DDBJ whole genome shotgun (WGS) entry which is preliminary data.</text>
</comment>
<keyword evidence="2" id="KW-1185">Reference proteome</keyword>
<gene>
    <name evidence="1" type="ORF">BLNAU_2991</name>
</gene>
<proteinExistence type="predicted"/>
<protein>
    <submittedName>
        <fullName evidence="1">Uncharacterized protein</fullName>
    </submittedName>
</protein>
<dbReference type="Proteomes" id="UP001281761">
    <property type="component" value="Unassembled WGS sequence"/>
</dbReference>
<evidence type="ECO:0000313" key="1">
    <source>
        <dbReference type="EMBL" id="KAK2961935.1"/>
    </source>
</evidence>